<dbReference type="AlphaFoldDB" id="A0AAD3H239"/>
<keyword evidence="1" id="KW-0472">Membrane</keyword>
<evidence type="ECO:0000313" key="3">
    <source>
        <dbReference type="Proteomes" id="UP001054902"/>
    </source>
</evidence>
<protein>
    <submittedName>
        <fullName evidence="2">Uncharacterized protein</fullName>
    </submittedName>
</protein>
<keyword evidence="1" id="KW-0812">Transmembrane</keyword>
<accession>A0AAD3H239</accession>
<proteinExistence type="predicted"/>
<keyword evidence="3" id="KW-1185">Reference proteome</keyword>
<dbReference type="EMBL" id="BLLK01000023">
    <property type="protein sequence ID" value="GFH47777.1"/>
    <property type="molecule type" value="Genomic_DNA"/>
</dbReference>
<comment type="caution">
    <text evidence="2">The sequence shown here is derived from an EMBL/GenBank/DDBJ whole genome shotgun (WGS) entry which is preliminary data.</text>
</comment>
<evidence type="ECO:0000256" key="1">
    <source>
        <dbReference type="SAM" id="Phobius"/>
    </source>
</evidence>
<organism evidence="2 3">
    <name type="scientific">Chaetoceros tenuissimus</name>
    <dbReference type="NCBI Taxonomy" id="426638"/>
    <lineage>
        <taxon>Eukaryota</taxon>
        <taxon>Sar</taxon>
        <taxon>Stramenopiles</taxon>
        <taxon>Ochrophyta</taxon>
        <taxon>Bacillariophyta</taxon>
        <taxon>Coscinodiscophyceae</taxon>
        <taxon>Chaetocerotophycidae</taxon>
        <taxon>Chaetocerotales</taxon>
        <taxon>Chaetocerotaceae</taxon>
        <taxon>Chaetoceros</taxon>
    </lineage>
</organism>
<feature type="transmembrane region" description="Helical" evidence="1">
    <location>
        <begin position="44"/>
        <end position="63"/>
    </location>
</feature>
<reference evidence="2 3" key="1">
    <citation type="journal article" date="2021" name="Sci. Rep.">
        <title>The genome of the diatom Chaetoceros tenuissimus carries an ancient integrated fragment of an extant virus.</title>
        <authorList>
            <person name="Hongo Y."/>
            <person name="Kimura K."/>
            <person name="Takaki Y."/>
            <person name="Yoshida Y."/>
            <person name="Baba S."/>
            <person name="Kobayashi G."/>
            <person name="Nagasaki K."/>
            <person name="Hano T."/>
            <person name="Tomaru Y."/>
        </authorList>
    </citation>
    <scope>NUCLEOTIDE SEQUENCE [LARGE SCALE GENOMIC DNA]</scope>
    <source>
        <strain evidence="2 3">NIES-3715</strain>
    </source>
</reference>
<keyword evidence="1" id="KW-1133">Transmembrane helix</keyword>
<sequence>MPLCTNDCNCNGGNCDMSSCKGWSCNCGAGGCSGPMNARQLAELIPKIVIPIVVALGVLFCWWRKRKNRKMAETAYAPTQTQDQMFPVKQGA</sequence>
<evidence type="ECO:0000313" key="2">
    <source>
        <dbReference type="EMBL" id="GFH47777.1"/>
    </source>
</evidence>
<dbReference type="Proteomes" id="UP001054902">
    <property type="component" value="Unassembled WGS sequence"/>
</dbReference>
<gene>
    <name evidence="2" type="ORF">CTEN210_04252</name>
</gene>
<name>A0AAD3H239_9STRA</name>